<dbReference type="GO" id="GO:0000049">
    <property type="term" value="F:tRNA binding"/>
    <property type="evidence" value="ECO:0007669"/>
    <property type="project" value="TreeGrafter"/>
</dbReference>
<protein>
    <submittedName>
        <fullName evidence="1">Uncharacterized protein</fullName>
    </submittedName>
</protein>
<dbReference type="GO" id="GO:0030488">
    <property type="term" value="P:tRNA methylation"/>
    <property type="evidence" value="ECO:0007669"/>
    <property type="project" value="TreeGrafter"/>
</dbReference>
<name>A0AAW0IEZ8_MYOGA</name>
<keyword evidence="2" id="KW-1185">Reference proteome</keyword>
<dbReference type="GO" id="GO:0005634">
    <property type="term" value="C:nucleus"/>
    <property type="evidence" value="ECO:0007669"/>
    <property type="project" value="TreeGrafter"/>
</dbReference>
<dbReference type="PANTHER" id="PTHR22808:SF1">
    <property type="entry name" value="RNA CYTOSINE-C(5)-METHYLTRANSFERASE NSUN2-RELATED"/>
    <property type="match status" value="1"/>
</dbReference>
<dbReference type="EMBL" id="JBBHLL010000147">
    <property type="protein sequence ID" value="KAK7812728.1"/>
    <property type="molecule type" value="Genomic_DNA"/>
</dbReference>
<sequence>MVDPLNPSLFRQGWEGGYPEIIKENKLFEHYYQELKIVPEGEWDQFMDALREPLPATLRITGYKR</sequence>
<proteinExistence type="predicted"/>
<evidence type="ECO:0000313" key="2">
    <source>
        <dbReference type="Proteomes" id="UP001488838"/>
    </source>
</evidence>
<dbReference type="PANTHER" id="PTHR22808">
    <property type="entry name" value="NCL1 YEAST -RELATED NOL1/NOP2/FMU SUN DOMAIN-CONTAINING"/>
    <property type="match status" value="1"/>
</dbReference>
<evidence type="ECO:0000313" key="1">
    <source>
        <dbReference type="EMBL" id="KAK7812728.1"/>
    </source>
</evidence>
<comment type="caution">
    <text evidence="1">The sequence shown here is derived from an EMBL/GenBank/DDBJ whole genome shotgun (WGS) entry which is preliminary data.</text>
</comment>
<accession>A0AAW0IEZ8</accession>
<dbReference type="Proteomes" id="UP001488838">
    <property type="component" value="Unassembled WGS sequence"/>
</dbReference>
<gene>
    <name evidence="1" type="ORF">U0070_011118</name>
</gene>
<organism evidence="1 2">
    <name type="scientific">Myodes glareolus</name>
    <name type="common">Bank vole</name>
    <name type="synonym">Clethrionomys glareolus</name>
    <dbReference type="NCBI Taxonomy" id="447135"/>
    <lineage>
        <taxon>Eukaryota</taxon>
        <taxon>Metazoa</taxon>
        <taxon>Chordata</taxon>
        <taxon>Craniata</taxon>
        <taxon>Vertebrata</taxon>
        <taxon>Euteleostomi</taxon>
        <taxon>Mammalia</taxon>
        <taxon>Eutheria</taxon>
        <taxon>Euarchontoglires</taxon>
        <taxon>Glires</taxon>
        <taxon>Rodentia</taxon>
        <taxon>Myomorpha</taxon>
        <taxon>Muroidea</taxon>
        <taxon>Cricetidae</taxon>
        <taxon>Arvicolinae</taxon>
        <taxon>Myodes</taxon>
    </lineage>
</organism>
<dbReference type="GO" id="GO:0005737">
    <property type="term" value="C:cytoplasm"/>
    <property type="evidence" value="ECO:0007669"/>
    <property type="project" value="TreeGrafter"/>
</dbReference>
<reference evidence="1 2" key="1">
    <citation type="journal article" date="2023" name="bioRxiv">
        <title>Conserved and derived expression patterns and positive selection on dental genes reveal complex evolutionary context of ever-growing rodent molars.</title>
        <authorList>
            <person name="Calamari Z.T."/>
            <person name="Song A."/>
            <person name="Cohen E."/>
            <person name="Akter M."/>
            <person name="Roy R.D."/>
            <person name="Hallikas O."/>
            <person name="Christensen M.M."/>
            <person name="Li P."/>
            <person name="Marangoni P."/>
            <person name="Jernvall J."/>
            <person name="Klein O.D."/>
        </authorList>
    </citation>
    <scope>NUCLEOTIDE SEQUENCE [LARGE SCALE GENOMIC DNA]</scope>
    <source>
        <strain evidence="1">V071</strain>
    </source>
</reference>
<dbReference type="GO" id="GO:0016428">
    <property type="term" value="F:tRNA (cytidine-5-)-methyltransferase activity"/>
    <property type="evidence" value="ECO:0007669"/>
    <property type="project" value="TreeGrafter"/>
</dbReference>
<dbReference type="AlphaFoldDB" id="A0AAW0IEZ8"/>
<dbReference type="InterPro" id="IPR023267">
    <property type="entry name" value="RCMT"/>
</dbReference>